<reference evidence="2" key="1">
    <citation type="submission" date="2020-12" db="EMBL/GenBank/DDBJ databases">
        <title>Sedimentitalea sp. nov., isolated from sand in Incheon.</title>
        <authorList>
            <person name="Kim W."/>
        </authorList>
    </citation>
    <scope>NUCLEOTIDE SEQUENCE</scope>
    <source>
        <strain evidence="2">CAU 1593</strain>
    </source>
</reference>
<dbReference type="Pfam" id="PF12697">
    <property type="entry name" value="Abhydrolase_6"/>
    <property type="match status" value="1"/>
</dbReference>
<organism evidence="2 3">
    <name type="scientific">Sedimentitalea arenosa</name>
    <dbReference type="NCBI Taxonomy" id="2798803"/>
    <lineage>
        <taxon>Bacteria</taxon>
        <taxon>Pseudomonadati</taxon>
        <taxon>Pseudomonadota</taxon>
        <taxon>Alphaproteobacteria</taxon>
        <taxon>Rhodobacterales</taxon>
        <taxon>Paracoccaceae</taxon>
        <taxon>Sedimentitalea</taxon>
    </lineage>
</organism>
<dbReference type="AlphaFoldDB" id="A0A8J7LXF0"/>
<dbReference type="EMBL" id="JAELVR010000018">
    <property type="protein sequence ID" value="MBJ6373656.1"/>
    <property type="molecule type" value="Genomic_DNA"/>
</dbReference>
<dbReference type="Gene3D" id="3.40.50.1820">
    <property type="entry name" value="alpha/beta hydrolase"/>
    <property type="match status" value="1"/>
</dbReference>
<dbReference type="InterPro" id="IPR000792">
    <property type="entry name" value="Tscrpt_reg_LuxR_C"/>
</dbReference>
<dbReference type="InterPro" id="IPR016032">
    <property type="entry name" value="Sig_transdc_resp-reg_C-effctor"/>
</dbReference>
<proteinExistence type="predicted"/>
<dbReference type="PRINTS" id="PR00111">
    <property type="entry name" value="ABHYDROLASE"/>
</dbReference>
<name>A0A8J7LXF0_9RHOB</name>
<dbReference type="InterPro" id="IPR036388">
    <property type="entry name" value="WH-like_DNA-bd_sf"/>
</dbReference>
<dbReference type="PANTHER" id="PTHR43433:SF8">
    <property type="entry name" value="BIFUNCTIONAL LIPASE_ADENYLATE CYCLASE LIPJ"/>
    <property type="match status" value="1"/>
</dbReference>
<dbReference type="InterPro" id="IPR050471">
    <property type="entry name" value="AB_hydrolase"/>
</dbReference>
<feature type="domain" description="HTH luxR-type" evidence="1">
    <location>
        <begin position="288"/>
        <end position="353"/>
    </location>
</feature>
<evidence type="ECO:0000259" key="1">
    <source>
        <dbReference type="PROSITE" id="PS50043"/>
    </source>
</evidence>
<dbReference type="InterPro" id="IPR029058">
    <property type="entry name" value="AB_hydrolase_fold"/>
</dbReference>
<dbReference type="PROSITE" id="PS50043">
    <property type="entry name" value="HTH_LUXR_2"/>
    <property type="match status" value="1"/>
</dbReference>
<dbReference type="GO" id="GO:0006355">
    <property type="term" value="P:regulation of DNA-templated transcription"/>
    <property type="evidence" value="ECO:0007669"/>
    <property type="project" value="InterPro"/>
</dbReference>
<dbReference type="Gene3D" id="1.10.10.10">
    <property type="entry name" value="Winged helix-like DNA-binding domain superfamily/Winged helix DNA-binding domain"/>
    <property type="match status" value="1"/>
</dbReference>
<dbReference type="PRINTS" id="PR00038">
    <property type="entry name" value="HTHLUXR"/>
</dbReference>
<protein>
    <submittedName>
        <fullName evidence="2">Alpha/beta fold hydrolase</fullName>
    </submittedName>
</protein>
<sequence length="358" mass="39164">MKPSDTLRQDISFVTSNDGTRIACASMGRGPTIVRAARWLTHVSRDPESPVWRHWLAELSSYGHLVRYDLRGCGLSSRDVPEISFEAWLADLEAVTSKLEEPFTLLGMSQGAALSIAYTFRHPERVKRLILFGGYAKGLLSRGQSDRTQIEAATLTNLMRLGWGQDNTAFNQVFTNLFIPDGTQVQHDWWRSLERETASAEVAARTMDVLHKIDVSCIAAELNVPTLVLHARGDRRIPFEQGRALAMTIPGAEFVPLNSNNHVLLETEPAWSVFCSALSGFLGDGIPLAGADAGITTAEREVLVLVAKGLSNPDIAAQLGKSEKTVRNQVSSLLEKTGLSTRSELIVRTLSGPMGQTP</sequence>
<keyword evidence="2" id="KW-0378">Hydrolase</keyword>
<dbReference type="GO" id="GO:0016787">
    <property type="term" value="F:hydrolase activity"/>
    <property type="evidence" value="ECO:0007669"/>
    <property type="project" value="UniProtKB-KW"/>
</dbReference>
<dbReference type="SMART" id="SM00421">
    <property type="entry name" value="HTH_LUXR"/>
    <property type="match status" value="1"/>
</dbReference>
<dbReference type="Pfam" id="PF00196">
    <property type="entry name" value="GerE"/>
    <property type="match status" value="1"/>
</dbReference>
<dbReference type="SUPFAM" id="SSF53474">
    <property type="entry name" value="alpha/beta-Hydrolases"/>
    <property type="match status" value="1"/>
</dbReference>
<dbReference type="CDD" id="cd06170">
    <property type="entry name" value="LuxR_C_like"/>
    <property type="match status" value="1"/>
</dbReference>
<dbReference type="Proteomes" id="UP000619079">
    <property type="component" value="Unassembled WGS sequence"/>
</dbReference>
<dbReference type="SUPFAM" id="SSF46894">
    <property type="entry name" value="C-terminal effector domain of the bipartite response regulators"/>
    <property type="match status" value="1"/>
</dbReference>
<comment type="caution">
    <text evidence="2">The sequence shown here is derived from an EMBL/GenBank/DDBJ whole genome shotgun (WGS) entry which is preliminary data.</text>
</comment>
<evidence type="ECO:0000313" key="2">
    <source>
        <dbReference type="EMBL" id="MBJ6373656.1"/>
    </source>
</evidence>
<accession>A0A8J7LXF0</accession>
<dbReference type="InterPro" id="IPR000073">
    <property type="entry name" value="AB_hydrolase_1"/>
</dbReference>
<gene>
    <name evidence="2" type="ORF">JF290_19220</name>
</gene>
<dbReference type="GO" id="GO:0003677">
    <property type="term" value="F:DNA binding"/>
    <property type="evidence" value="ECO:0007669"/>
    <property type="project" value="InterPro"/>
</dbReference>
<keyword evidence="3" id="KW-1185">Reference proteome</keyword>
<dbReference type="PANTHER" id="PTHR43433">
    <property type="entry name" value="HYDROLASE, ALPHA/BETA FOLD FAMILY PROTEIN"/>
    <property type="match status" value="1"/>
</dbReference>
<evidence type="ECO:0000313" key="3">
    <source>
        <dbReference type="Proteomes" id="UP000619079"/>
    </source>
</evidence>